<feature type="compositionally biased region" description="Polar residues" evidence="1">
    <location>
        <begin position="276"/>
        <end position="291"/>
    </location>
</feature>
<protein>
    <submittedName>
        <fullName evidence="2">Uncharacterized protein</fullName>
    </submittedName>
</protein>
<comment type="caution">
    <text evidence="2">The sequence shown here is derived from an EMBL/GenBank/DDBJ whole genome shotgun (WGS) entry which is preliminary data.</text>
</comment>
<evidence type="ECO:0000256" key="1">
    <source>
        <dbReference type="SAM" id="MobiDB-lite"/>
    </source>
</evidence>
<feature type="compositionally biased region" description="Polar residues" evidence="1">
    <location>
        <begin position="140"/>
        <end position="166"/>
    </location>
</feature>
<proteinExistence type="predicted"/>
<evidence type="ECO:0000313" key="3">
    <source>
        <dbReference type="Proteomes" id="UP000697127"/>
    </source>
</evidence>
<sequence>MSMSLKRRITSAQSAQPKLVKRKCLKKITKANKKSTNNSKDGILINKLCSYKNNVSSVSSSEEDDDDSDIDASDRSKELKVKSLRFANSIDSKLSKAVSQYSDDDDDQEEEEEEYENDNDNEDVNDNESHSSTSSEHTLINESMSRNSDINGSNRSNSMGKKRNPLTNDILNVNYVSGHGLLNNKRYSVNLSDVVSSIPNNSNNQIVGNDNFYSFNITNKSPKHGNIPRYDFIARSRCFEYLVGAIDEAWARYCDSTSYDEDLAYGFDNSQRDETGTSSNVANTPNSNTYTSDDDEGYKTEFSATTTVTEYDSDFHFQNNNKPRSFSMINNTLSTKNNNNNMKNTNRRVSEVPENVRLQELKDRFTKSKYYLEDLVDSDLYNDCLAFWAKWDLIKYSIVDFVEEDEEDDDIERKIDELESGRFAGSYVN</sequence>
<accession>A0A9P7BIF8</accession>
<feature type="compositionally biased region" description="Acidic residues" evidence="1">
    <location>
        <begin position="61"/>
        <end position="71"/>
    </location>
</feature>
<feature type="region of interest" description="Disordered" evidence="1">
    <location>
        <begin position="55"/>
        <end position="74"/>
    </location>
</feature>
<feature type="compositionally biased region" description="Acidic residues" evidence="1">
    <location>
        <begin position="102"/>
        <end position="126"/>
    </location>
</feature>
<dbReference type="Proteomes" id="UP000697127">
    <property type="component" value="Unassembled WGS sequence"/>
</dbReference>
<dbReference type="OrthoDB" id="4096201at2759"/>
<evidence type="ECO:0000313" key="2">
    <source>
        <dbReference type="EMBL" id="KAG0690978.1"/>
    </source>
</evidence>
<feature type="region of interest" description="Disordered" evidence="1">
    <location>
        <begin position="270"/>
        <end position="297"/>
    </location>
</feature>
<dbReference type="EMBL" id="PUHW01000012">
    <property type="protein sequence ID" value="KAG0690978.1"/>
    <property type="molecule type" value="Genomic_DNA"/>
</dbReference>
<name>A0A9P7BIF8_9ASCO</name>
<reference evidence="2" key="1">
    <citation type="submission" date="2020-11" db="EMBL/GenBank/DDBJ databases">
        <title>Kefir isolates.</title>
        <authorList>
            <person name="Marcisauskas S."/>
            <person name="Kim Y."/>
            <person name="Blasche S."/>
        </authorList>
    </citation>
    <scope>NUCLEOTIDE SEQUENCE</scope>
    <source>
        <strain evidence="2">Olga-1</strain>
    </source>
</reference>
<keyword evidence="3" id="KW-1185">Reference proteome</keyword>
<organism evidence="2 3">
    <name type="scientific">Pichia californica</name>
    <dbReference type="NCBI Taxonomy" id="460514"/>
    <lineage>
        <taxon>Eukaryota</taxon>
        <taxon>Fungi</taxon>
        <taxon>Dikarya</taxon>
        <taxon>Ascomycota</taxon>
        <taxon>Saccharomycotina</taxon>
        <taxon>Pichiomycetes</taxon>
        <taxon>Pichiales</taxon>
        <taxon>Pichiaceae</taxon>
        <taxon>Pichia</taxon>
    </lineage>
</organism>
<gene>
    <name evidence="2" type="ORF">C6P40_000476</name>
</gene>
<dbReference type="AlphaFoldDB" id="A0A9P7BIF8"/>
<feature type="region of interest" description="Disordered" evidence="1">
    <location>
        <begin position="95"/>
        <end position="166"/>
    </location>
</feature>